<feature type="region of interest" description="Disordered" evidence="6">
    <location>
        <begin position="79"/>
        <end position="104"/>
    </location>
</feature>
<dbReference type="HAMAP" id="MF_01477">
    <property type="entry name" value="Iojap_RsfS"/>
    <property type="match status" value="1"/>
</dbReference>
<proteinExistence type="inferred from homology"/>
<dbReference type="GO" id="GO:0005739">
    <property type="term" value="C:mitochondrion"/>
    <property type="evidence" value="ECO:0007669"/>
    <property type="project" value="UniProtKB-SubCell"/>
</dbReference>
<dbReference type="GeneID" id="115396618"/>
<dbReference type="FunCoup" id="A0A672J0L2">
    <property type="interactions" value="253"/>
</dbReference>
<evidence type="ECO:0000313" key="7">
    <source>
        <dbReference type="Ensembl" id="ENSSFAP00005046520.1"/>
    </source>
</evidence>
<feature type="compositionally biased region" description="Acidic residues" evidence="6">
    <location>
        <begin position="87"/>
        <end position="96"/>
    </location>
</feature>
<dbReference type="InterPro" id="IPR004394">
    <property type="entry name" value="Iojap/RsfS/C7orf30"/>
</dbReference>
<comment type="subcellular location">
    <subcellularLocation>
        <location evidence="1">Mitochondrion</location>
    </subcellularLocation>
</comment>
<evidence type="ECO:0000313" key="8">
    <source>
        <dbReference type="Proteomes" id="UP000472267"/>
    </source>
</evidence>
<keyword evidence="8" id="KW-1185">Reference proteome</keyword>
<gene>
    <name evidence="7" type="primary">malsu1</name>
</gene>
<evidence type="ECO:0000256" key="5">
    <source>
        <dbReference type="ARBA" id="ARBA00073331"/>
    </source>
</evidence>
<dbReference type="Gene3D" id="3.30.460.10">
    <property type="entry name" value="Beta Polymerase, domain 2"/>
    <property type="match status" value="1"/>
</dbReference>
<dbReference type="FunFam" id="3.30.460.10:FF:000018">
    <property type="entry name" value="Mitochondrial assembly of ribosomal large subunit 1"/>
    <property type="match status" value="1"/>
</dbReference>
<evidence type="ECO:0000256" key="1">
    <source>
        <dbReference type="ARBA" id="ARBA00004173"/>
    </source>
</evidence>
<dbReference type="PANTHER" id="PTHR21043">
    <property type="entry name" value="IOJAP SUPERFAMILY ORTHOLOG"/>
    <property type="match status" value="1"/>
</dbReference>
<dbReference type="Pfam" id="PF02410">
    <property type="entry name" value="RsfS"/>
    <property type="match status" value="1"/>
</dbReference>
<name>A0A672J0L2_SALFA</name>
<dbReference type="PANTHER" id="PTHR21043:SF0">
    <property type="entry name" value="MITOCHONDRIAL ASSEMBLY OF RIBOSOMAL LARGE SUBUNIT PROTEIN 1"/>
    <property type="match status" value="1"/>
</dbReference>
<comment type="similarity">
    <text evidence="2">Belongs to the Iojap/RsfS family.</text>
</comment>
<reference evidence="7" key="3">
    <citation type="submission" date="2025-09" db="UniProtKB">
        <authorList>
            <consortium name="Ensembl"/>
        </authorList>
    </citation>
    <scope>IDENTIFICATION</scope>
</reference>
<dbReference type="SUPFAM" id="SSF81301">
    <property type="entry name" value="Nucleotidyltransferase"/>
    <property type="match status" value="1"/>
</dbReference>
<dbReference type="GO" id="GO:0017148">
    <property type="term" value="P:negative regulation of translation"/>
    <property type="evidence" value="ECO:0007669"/>
    <property type="project" value="TreeGrafter"/>
</dbReference>
<evidence type="ECO:0000256" key="3">
    <source>
        <dbReference type="ARBA" id="ARBA00023128"/>
    </source>
</evidence>
<sequence>MSVLFRSRKLLISLMRSDVRLKQQSAFGCVCSQSHSLCSTSGFTEKSASCRVWHPVSVLNYHLLSRRFYSDSIEKTSPTNTARLEEESREVDEENADNNTSVRQSPSVTFSLDVLVSLLRQENAADLCVIRVPEHIKYAEYFIVVSGISTRHLRAMALYTLKVYKFLKKDADPNVKIEGKDTEDWMCIDFGKMVVHFMLPETREIYELEKLWTLRAYDEQLKSIPPEIIPEDFVLDPEMTK</sequence>
<keyword evidence="3" id="KW-0496">Mitochondrion</keyword>
<dbReference type="Proteomes" id="UP000472267">
    <property type="component" value="Chromosome 11"/>
</dbReference>
<dbReference type="Ensembl" id="ENSSFAT00005048104.1">
    <property type="protein sequence ID" value="ENSSFAP00005046520.1"/>
    <property type="gene ID" value="ENSSFAG00005022681.1"/>
</dbReference>
<dbReference type="NCBIfam" id="TIGR00090">
    <property type="entry name" value="rsfS_iojap_ybeB"/>
    <property type="match status" value="1"/>
</dbReference>
<comment type="function">
    <text evidence="4">Required for normal mitochondrial ribosome function and mitochondrial translation. May play a role in ribosome biogenesis by preventing premature association of the 28S and 39S ribosomal subunits. Interacts with mitochondrial ribosomal protein uL14m (MRPL14), probably blocking formation of intersubunit bridge B8, preventing association of the 28S and 39S ribosomal subunits. Addition to isolated mitochondrial ribosomal subunits partially inhibits translation, probably by interfering with the association of the 28S and 39S ribosomal subunits and the formation of functional ribosomes. May also participate in the assembly and/or regulation of the stability of the large subunit of the mitochondrial ribosome. May function as a ribosomal silencing factor.</text>
</comment>
<dbReference type="GO" id="GO:0043023">
    <property type="term" value="F:ribosomal large subunit binding"/>
    <property type="evidence" value="ECO:0007669"/>
    <property type="project" value="TreeGrafter"/>
</dbReference>
<organism evidence="7 8">
    <name type="scientific">Salarias fasciatus</name>
    <name type="common">Jewelled blenny</name>
    <name type="synonym">Blennius fasciatus</name>
    <dbReference type="NCBI Taxonomy" id="181472"/>
    <lineage>
        <taxon>Eukaryota</taxon>
        <taxon>Metazoa</taxon>
        <taxon>Chordata</taxon>
        <taxon>Craniata</taxon>
        <taxon>Vertebrata</taxon>
        <taxon>Euteleostomi</taxon>
        <taxon>Actinopterygii</taxon>
        <taxon>Neopterygii</taxon>
        <taxon>Teleostei</taxon>
        <taxon>Neoteleostei</taxon>
        <taxon>Acanthomorphata</taxon>
        <taxon>Ovalentaria</taxon>
        <taxon>Blenniimorphae</taxon>
        <taxon>Blenniiformes</taxon>
        <taxon>Blennioidei</taxon>
        <taxon>Blenniidae</taxon>
        <taxon>Salariinae</taxon>
        <taxon>Salarias</taxon>
    </lineage>
</organism>
<evidence type="ECO:0000256" key="6">
    <source>
        <dbReference type="SAM" id="MobiDB-lite"/>
    </source>
</evidence>
<dbReference type="RefSeq" id="XP_029958435.1">
    <property type="nucleotide sequence ID" value="XM_030102575.1"/>
</dbReference>
<reference evidence="7" key="2">
    <citation type="submission" date="2025-08" db="UniProtKB">
        <authorList>
            <consortium name="Ensembl"/>
        </authorList>
    </citation>
    <scope>IDENTIFICATION</scope>
</reference>
<reference evidence="7" key="1">
    <citation type="submission" date="2019-06" db="EMBL/GenBank/DDBJ databases">
        <authorList>
            <consortium name="Wellcome Sanger Institute Data Sharing"/>
        </authorList>
    </citation>
    <scope>NUCLEOTIDE SEQUENCE [LARGE SCALE GENOMIC DNA]</scope>
</reference>
<dbReference type="CTD" id="115416"/>
<dbReference type="AlphaFoldDB" id="A0A672J0L2"/>
<accession>A0A672J0L2</accession>
<evidence type="ECO:0000256" key="4">
    <source>
        <dbReference type="ARBA" id="ARBA00053669"/>
    </source>
</evidence>
<dbReference type="GO" id="GO:0090071">
    <property type="term" value="P:negative regulation of ribosome biogenesis"/>
    <property type="evidence" value="ECO:0007669"/>
    <property type="project" value="TreeGrafter"/>
</dbReference>
<protein>
    <recommendedName>
        <fullName evidence="5">Mitochondrial assembly of ribosomal large subunit protein 1</fullName>
    </recommendedName>
</protein>
<dbReference type="InParanoid" id="A0A672J0L2"/>
<dbReference type="InterPro" id="IPR043519">
    <property type="entry name" value="NT_sf"/>
</dbReference>
<evidence type="ECO:0000256" key="2">
    <source>
        <dbReference type="ARBA" id="ARBA00010574"/>
    </source>
</evidence>
<dbReference type="OrthoDB" id="21330at2759"/>
<dbReference type="OMA" id="KMVVHFM"/>